<evidence type="ECO:0008006" key="3">
    <source>
        <dbReference type="Google" id="ProtNLM"/>
    </source>
</evidence>
<evidence type="ECO:0000313" key="2">
    <source>
        <dbReference type="Proteomes" id="UP000601223"/>
    </source>
</evidence>
<dbReference type="Pfam" id="PF07081">
    <property type="entry name" value="DUF1349"/>
    <property type="match status" value="1"/>
</dbReference>
<sequence length="189" mass="21285">MAPKMTWLNEPGEWSHEGDVIHAVTELRTDFWRRTFYGWVTDNGHFYHRPVTGDFTAEVTVSATHTTLFDQAGLMVRADERNWLKTGLEVTSGAVHVSTVYTREFSDVSMAPVPGHQGEMSMRVTRFGEAVTVHCRSAAGPWRLLRLGHLDLPETVDVGVMCCSPERAGLEATFREFRIGPPIPRENLE</sequence>
<comment type="caution">
    <text evidence="1">The sequence shown here is derived from an EMBL/GenBank/DDBJ whole genome shotgun (WGS) entry which is preliminary data.</text>
</comment>
<dbReference type="EMBL" id="BONF01000029">
    <property type="protein sequence ID" value="GIF83536.1"/>
    <property type="molecule type" value="Genomic_DNA"/>
</dbReference>
<keyword evidence="2" id="KW-1185">Reference proteome</keyword>
<name>A0A8J3JMS0_9ACTN</name>
<dbReference type="RefSeq" id="WP_203750511.1">
    <property type="nucleotide sequence ID" value="NZ_BONF01000029.1"/>
</dbReference>
<gene>
    <name evidence="1" type="ORF">Cba03nite_48850</name>
</gene>
<accession>A0A8J3JMS0</accession>
<dbReference type="Proteomes" id="UP000601223">
    <property type="component" value="Unassembled WGS sequence"/>
</dbReference>
<dbReference type="InterPro" id="IPR009784">
    <property type="entry name" value="DUF1349"/>
</dbReference>
<reference evidence="1 2" key="1">
    <citation type="submission" date="2021-01" db="EMBL/GenBank/DDBJ databases">
        <title>Whole genome shotgun sequence of Catellatospora bangladeshensis NBRC 107357.</title>
        <authorList>
            <person name="Komaki H."/>
            <person name="Tamura T."/>
        </authorList>
    </citation>
    <scope>NUCLEOTIDE SEQUENCE [LARGE SCALE GENOMIC DNA]</scope>
    <source>
        <strain evidence="1 2">NBRC 107357</strain>
    </source>
</reference>
<dbReference type="InterPro" id="IPR015987">
    <property type="entry name" value="UCP022704"/>
</dbReference>
<dbReference type="InterPro" id="IPR013320">
    <property type="entry name" value="ConA-like_dom_sf"/>
</dbReference>
<dbReference type="SUPFAM" id="SSF49899">
    <property type="entry name" value="Concanavalin A-like lectins/glucanases"/>
    <property type="match status" value="1"/>
</dbReference>
<dbReference type="PANTHER" id="PTHR35332">
    <property type="entry name" value="REGULATION OF ENOLASE PROTEIN 1"/>
    <property type="match status" value="1"/>
</dbReference>
<dbReference type="AlphaFoldDB" id="A0A8J3JMS0"/>
<organism evidence="1 2">
    <name type="scientific">Catellatospora bangladeshensis</name>
    <dbReference type="NCBI Taxonomy" id="310355"/>
    <lineage>
        <taxon>Bacteria</taxon>
        <taxon>Bacillati</taxon>
        <taxon>Actinomycetota</taxon>
        <taxon>Actinomycetes</taxon>
        <taxon>Micromonosporales</taxon>
        <taxon>Micromonosporaceae</taxon>
        <taxon>Catellatospora</taxon>
    </lineage>
</organism>
<protein>
    <recommendedName>
        <fullName evidence="3">DUF1349 domain-containing protein</fullName>
    </recommendedName>
</protein>
<dbReference type="PIRSF" id="PIRSF022704">
    <property type="entry name" value="UCP022704"/>
    <property type="match status" value="1"/>
</dbReference>
<dbReference type="Gene3D" id="2.60.120.200">
    <property type="match status" value="1"/>
</dbReference>
<proteinExistence type="predicted"/>
<dbReference type="PANTHER" id="PTHR35332:SF2">
    <property type="entry name" value="REGULATION OF ENOLASE PROTEIN 1"/>
    <property type="match status" value="1"/>
</dbReference>
<evidence type="ECO:0000313" key="1">
    <source>
        <dbReference type="EMBL" id="GIF83536.1"/>
    </source>
</evidence>